<feature type="domain" description="EGF-like" evidence="19">
    <location>
        <begin position="470"/>
        <end position="507"/>
    </location>
</feature>
<feature type="disulfide bond" evidence="14">
    <location>
        <begin position="363"/>
        <end position="380"/>
    </location>
</feature>
<feature type="transmembrane region" description="Helical" evidence="17">
    <location>
        <begin position="531"/>
        <end position="554"/>
    </location>
</feature>
<dbReference type="InterPro" id="IPR000152">
    <property type="entry name" value="EGF-type_Asp/Asn_hydroxyl_site"/>
</dbReference>
<gene>
    <name evidence="21" type="ORF">CRENBAI_024434</name>
</gene>
<keyword evidence="13" id="KW-0325">Glycoprotein</keyword>
<comment type="function">
    <text evidence="16">Putative Notch ligand involved in the mediation of Notch signaling.</text>
</comment>
<dbReference type="GO" id="GO:0016020">
    <property type="term" value="C:membrane"/>
    <property type="evidence" value="ECO:0007669"/>
    <property type="project" value="UniProtKB-SubCell"/>
</dbReference>
<feature type="disulfide bond" evidence="15">
    <location>
        <begin position="200"/>
        <end position="209"/>
    </location>
</feature>
<feature type="disulfide bond" evidence="14">
    <location>
        <begin position="420"/>
        <end position="429"/>
    </location>
</feature>
<keyword evidence="22" id="KW-1185">Reference proteome</keyword>
<protein>
    <recommendedName>
        <fullName evidence="16">Delta-like protein</fullName>
    </recommendedName>
</protein>
<dbReference type="Pfam" id="PF07657">
    <property type="entry name" value="MNNL"/>
    <property type="match status" value="1"/>
</dbReference>
<keyword evidence="10 16" id="KW-1133">Transmembrane helix</keyword>
<dbReference type="InterPro" id="IPR000742">
    <property type="entry name" value="EGF"/>
</dbReference>
<reference evidence="21 22" key="1">
    <citation type="submission" date="2021-06" db="EMBL/GenBank/DDBJ databases">
        <authorList>
            <person name="Palmer J.M."/>
        </authorList>
    </citation>
    <scope>NUCLEOTIDE SEQUENCE [LARGE SCALE GENOMIC DNA]</scope>
    <source>
        <strain evidence="21 22">MEX-2019</strain>
        <tissue evidence="21">Muscle</tissue>
    </source>
</reference>
<dbReference type="FunFam" id="2.10.25.10:FF:000018">
    <property type="entry name" value="Delta-like 1"/>
    <property type="match status" value="1"/>
</dbReference>
<feature type="disulfide bond" evidence="14">
    <location>
        <begin position="382"/>
        <end position="391"/>
    </location>
</feature>
<sequence length="698" mass="77133">MADWFTSIIAIVMMLFTQVLGSSVFEIDLHHFQNTKALLANGRSCSSEGCRTYFRVCLKNFQKEVSPGRCIFGTASTPVLGSDSFSIKPDATVRLPLNFTWPGAFSLVIEAWYSPAAEQPGDSSNPELLISSFATQNQLGIGPEWSQDVQTGMGTQTELRYSYRIVCKENYYGDTCSKICAPRDDHFGHYTCTPDGQIECLPGWKGEYCQKPICLEGCNESNGTCQIPGECICKTGWQGLFCDVCKPYPSCKHGTCEEPNQCTCKEGWGGILCDQDLNYCTNHRPCANGATCMNTGEGHYTCSCLPGFAGENCDLEVRECDSKPCHNGGRCVDLEAGYSCICPNGFEGPHCEHRILTCADRPCFQGGNCRERDNGRSYICECPVGYTGLNCEKKVDKCTSLQCANGGHCVVQGNLRVCSCRSGFSGLRCEINIDECSRNPCANGSTCVDRINDYTCICPPGYTGRRCDRPVNRCSSLPCLNGGTCTYVPTGKPTCICSAPYSGSQCQNSDKLSANTTSPNTSLEPSEQLNLVAIGLGVGLVTVLVFICMAVVVVRKRRKQKDKELDSKTMNNLSRSDFHKENLISSVELKNTNKKIGLEVDCPTEKSNHNYINSYQLDYKSSMRYKDELSLLSKDENCEKTLEDRKHLSRMYRDCRISTICSSKESVYQSVFVIGEEKHECIIATEVSLFLTQNITFR</sequence>
<evidence type="ECO:0000313" key="22">
    <source>
        <dbReference type="Proteomes" id="UP001311232"/>
    </source>
</evidence>
<keyword evidence="2 16" id="KW-0217">Developmental protein</keyword>
<dbReference type="Gene3D" id="2.60.40.3510">
    <property type="match status" value="1"/>
</dbReference>
<evidence type="ECO:0000256" key="5">
    <source>
        <dbReference type="ARBA" id="ARBA00022729"/>
    </source>
</evidence>
<feature type="disulfide bond" evidence="15">
    <location>
        <begin position="167"/>
        <end position="176"/>
    </location>
</feature>
<dbReference type="Pfam" id="PF21795">
    <property type="entry name" value="JAG1-like_EGF2"/>
    <property type="match status" value="1"/>
</dbReference>
<evidence type="ECO:0000256" key="15">
    <source>
        <dbReference type="PROSITE-ProRule" id="PRU00377"/>
    </source>
</evidence>
<dbReference type="FunFam" id="2.10.25.140:FF:000001">
    <property type="entry name" value="Delta-like protein"/>
    <property type="match status" value="1"/>
</dbReference>
<dbReference type="PROSITE" id="PS51051">
    <property type="entry name" value="DSL"/>
    <property type="match status" value="1"/>
</dbReference>
<comment type="caution">
    <text evidence="14">Lacks conserved residue(s) required for the propagation of feature annotation.</text>
</comment>
<evidence type="ECO:0000256" key="17">
    <source>
        <dbReference type="SAM" id="Phobius"/>
    </source>
</evidence>
<dbReference type="SMART" id="SM00179">
    <property type="entry name" value="EGF_CA"/>
    <property type="match status" value="6"/>
</dbReference>
<keyword evidence="12 14" id="KW-1015">Disulfide bond</keyword>
<evidence type="ECO:0000259" key="20">
    <source>
        <dbReference type="PROSITE" id="PS51051"/>
    </source>
</evidence>
<evidence type="ECO:0000256" key="14">
    <source>
        <dbReference type="PROSITE-ProRule" id="PRU00076"/>
    </source>
</evidence>
<evidence type="ECO:0000256" key="2">
    <source>
        <dbReference type="ARBA" id="ARBA00022473"/>
    </source>
</evidence>
<evidence type="ECO:0000259" key="19">
    <source>
        <dbReference type="PROSITE" id="PS50026"/>
    </source>
</evidence>
<dbReference type="FunFam" id="2.10.25.10:FF:000117">
    <property type="entry name" value="Delta-like protein"/>
    <property type="match status" value="1"/>
</dbReference>
<dbReference type="PRINTS" id="PR00010">
    <property type="entry name" value="EGFBLOOD"/>
</dbReference>
<proteinExistence type="predicted"/>
<dbReference type="GO" id="GO:0005509">
    <property type="term" value="F:calcium ion binding"/>
    <property type="evidence" value="ECO:0007669"/>
    <property type="project" value="InterPro"/>
</dbReference>
<feature type="disulfide bond" evidence="14">
    <location>
        <begin position="458"/>
        <end position="467"/>
    </location>
</feature>
<dbReference type="InterPro" id="IPR009030">
    <property type="entry name" value="Growth_fac_rcpt_cys_sf"/>
</dbReference>
<dbReference type="CDD" id="cd00054">
    <property type="entry name" value="EGF_CA"/>
    <property type="match status" value="4"/>
</dbReference>
<feature type="domain" description="EGF-like" evidence="19">
    <location>
        <begin position="316"/>
        <end position="352"/>
    </location>
</feature>
<keyword evidence="9" id="KW-0832">Ubl conjugation</keyword>
<evidence type="ECO:0000256" key="6">
    <source>
        <dbReference type="ARBA" id="ARBA00022737"/>
    </source>
</evidence>
<evidence type="ECO:0000256" key="10">
    <source>
        <dbReference type="ARBA" id="ARBA00022989"/>
    </source>
</evidence>
<keyword evidence="11 16" id="KW-0472">Membrane</keyword>
<feature type="disulfide bond" evidence="15">
    <location>
        <begin position="180"/>
        <end position="192"/>
    </location>
</feature>
<evidence type="ECO:0000256" key="3">
    <source>
        <dbReference type="ARBA" id="ARBA00022536"/>
    </source>
</evidence>
<feature type="domain" description="DSL" evidence="20">
    <location>
        <begin position="165"/>
        <end position="209"/>
    </location>
</feature>
<feature type="domain" description="EGF-like" evidence="19">
    <location>
        <begin position="276"/>
        <end position="314"/>
    </location>
</feature>
<evidence type="ECO:0000256" key="4">
    <source>
        <dbReference type="ARBA" id="ARBA00022692"/>
    </source>
</evidence>
<feature type="domain" description="EGF-like" evidence="19">
    <location>
        <begin position="354"/>
        <end position="392"/>
    </location>
</feature>
<keyword evidence="7" id="KW-0221">Differentiation</keyword>
<dbReference type="GO" id="GO:0007417">
    <property type="term" value="P:central nervous system development"/>
    <property type="evidence" value="ECO:0007669"/>
    <property type="project" value="UniProtKB-ARBA"/>
</dbReference>
<keyword evidence="8" id="KW-0106">Calcium</keyword>
<evidence type="ECO:0000256" key="1">
    <source>
        <dbReference type="ARBA" id="ARBA00004479"/>
    </source>
</evidence>
<dbReference type="InterPro" id="IPR051022">
    <property type="entry name" value="Notch_Cell-Fate_Det"/>
</dbReference>
<dbReference type="Gene3D" id="2.10.25.10">
    <property type="entry name" value="Laminin"/>
    <property type="match status" value="7"/>
</dbReference>
<dbReference type="GO" id="GO:0007219">
    <property type="term" value="P:Notch signaling pathway"/>
    <property type="evidence" value="ECO:0007669"/>
    <property type="project" value="InterPro"/>
</dbReference>
<dbReference type="FunFam" id="2.10.25.10:FF:000012">
    <property type="entry name" value="Delta-like protein"/>
    <property type="match status" value="3"/>
</dbReference>
<feature type="chain" id="PRO_5044001478" description="Delta-like protein" evidence="18">
    <location>
        <begin position="22"/>
        <end position="698"/>
    </location>
</feature>
<comment type="caution">
    <text evidence="21">The sequence shown here is derived from an EMBL/GenBank/DDBJ whole genome shotgun (WGS) entry which is preliminary data.</text>
</comment>
<evidence type="ECO:0000256" key="9">
    <source>
        <dbReference type="ARBA" id="ARBA00022843"/>
    </source>
</evidence>
<dbReference type="Pfam" id="PF01414">
    <property type="entry name" value="DSL"/>
    <property type="match status" value="1"/>
</dbReference>
<dbReference type="Pfam" id="PF21700">
    <property type="entry name" value="EGF_DL_JAG"/>
    <property type="match status" value="1"/>
</dbReference>
<evidence type="ECO:0000313" key="21">
    <source>
        <dbReference type="EMBL" id="KAK5599213.1"/>
    </source>
</evidence>
<keyword evidence="4 16" id="KW-0812">Transmembrane</keyword>
<dbReference type="PROSITE" id="PS01187">
    <property type="entry name" value="EGF_CA"/>
    <property type="match status" value="1"/>
</dbReference>
<feature type="disulfide bond" evidence="14">
    <location>
        <begin position="304"/>
        <end position="313"/>
    </location>
</feature>
<dbReference type="InterPro" id="IPR018097">
    <property type="entry name" value="EGF_Ca-bd_CS"/>
</dbReference>
<dbReference type="PROSITE" id="PS00022">
    <property type="entry name" value="EGF_1"/>
    <property type="match status" value="8"/>
</dbReference>
<dbReference type="SMART" id="SM00051">
    <property type="entry name" value="DSL"/>
    <property type="match status" value="1"/>
</dbReference>
<evidence type="ECO:0000256" key="18">
    <source>
        <dbReference type="SAM" id="SignalP"/>
    </source>
</evidence>
<dbReference type="InterPro" id="IPR011651">
    <property type="entry name" value="Notch_ligand_N"/>
</dbReference>
<evidence type="ECO:0000256" key="13">
    <source>
        <dbReference type="ARBA" id="ARBA00023180"/>
    </source>
</evidence>
<dbReference type="InterPro" id="IPR001774">
    <property type="entry name" value="DSL"/>
</dbReference>
<dbReference type="Proteomes" id="UP001311232">
    <property type="component" value="Unassembled WGS sequence"/>
</dbReference>
<dbReference type="SUPFAM" id="SSF57184">
    <property type="entry name" value="Growth factor receptor domain"/>
    <property type="match status" value="1"/>
</dbReference>
<dbReference type="PROSITE" id="PS50026">
    <property type="entry name" value="EGF_3"/>
    <property type="match status" value="6"/>
</dbReference>
<evidence type="ECO:0000256" key="12">
    <source>
        <dbReference type="ARBA" id="ARBA00023157"/>
    </source>
</evidence>
<keyword evidence="6 16" id="KW-0677">Repeat</keyword>
<dbReference type="GO" id="GO:0030154">
    <property type="term" value="P:cell differentiation"/>
    <property type="evidence" value="ECO:0007669"/>
    <property type="project" value="UniProtKB-KW"/>
</dbReference>
<dbReference type="PROSITE" id="PS01186">
    <property type="entry name" value="EGF_2"/>
    <property type="match status" value="7"/>
</dbReference>
<feature type="disulfide bond" evidence="14">
    <location>
        <begin position="497"/>
        <end position="506"/>
    </location>
</feature>
<dbReference type="SMART" id="SM00181">
    <property type="entry name" value="EGF"/>
    <property type="match status" value="9"/>
</dbReference>
<comment type="subcellular location">
    <subcellularLocation>
        <location evidence="1 16">Membrane</location>
        <topology evidence="1 16">Single-pass type I membrane protein</topology>
    </subcellularLocation>
</comment>
<dbReference type="GO" id="GO:0048513">
    <property type="term" value="P:animal organ development"/>
    <property type="evidence" value="ECO:0007669"/>
    <property type="project" value="UniProtKB-ARBA"/>
</dbReference>
<feature type="disulfide bond" evidence="14">
    <location>
        <begin position="342"/>
        <end position="351"/>
    </location>
</feature>
<feature type="domain" description="EGF-like" evidence="19">
    <location>
        <begin position="432"/>
        <end position="468"/>
    </location>
</feature>
<keyword evidence="3 14" id="KW-0245">EGF-like domain</keyword>
<dbReference type="EMBL" id="JAHHUM010002956">
    <property type="protein sequence ID" value="KAK5599213.1"/>
    <property type="molecule type" value="Genomic_DNA"/>
</dbReference>
<dbReference type="Gene3D" id="2.10.25.140">
    <property type="match status" value="1"/>
</dbReference>
<dbReference type="PANTHER" id="PTHR24049">
    <property type="entry name" value="CRUMBS FAMILY MEMBER"/>
    <property type="match status" value="1"/>
</dbReference>
<keyword evidence="5 16" id="KW-0732">Signal</keyword>
<evidence type="ECO:0000256" key="16">
    <source>
        <dbReference type="RuleBase" id="RU280815"/>
    </source>
</evidence>
<evidence type="ECO:0000256" key="11">
    <source>
        <dbReference type="ARBA" id="ARBA00023136"/>
    </source>
</evidence>
<dbReference type="Pfam" id="PF00008">
    <property type="entry name" value="EGF"/>
    <property type="match status" value="5"/>
</dbReference>
<dbReference type="PROSITE" id="PS00010">
    <property type="entry name" value="ASX_HYDROXYL"/>
    <property type="match status" value="2"/>
</dbReference>
<evidence type="ECO:0000256" key="7">
    <source>
        <dbReference type="ARBA" id="ARBA00022782"/>
    </source>
</evidence>
<accession>A0AAV9QP09</accession>
<dbReference type="FunFam" id="2.10.25.10:FF:000064">
    <property type="entry name" value="Delta-like protein"/>
    <property type="match status" value="1"/>
</dbReference>
<dbReference type="SUPFAM" id="SSF57196">
    <property type="entry name" value="EGF/Laminin"/>
    <property type="match status" value="4"/>
</dbReference>
<organism evidence="21 22">
    <name type="scientific">Crenichthys baileyi</name>
    <name type="common">White River springfish</name>
    <dbReference type="NCBI Taxonomy" id="28760"/>
    <lineage>
        <taxon>Eukaryota</taxon>
        <taxon>Metazoa</taxon>
        <taxon>Chordata</taxon>
        <taxon>Craniata</taxon>
        <taxon>Vertebrata</taxon>
        <taxon>Euteleostomi</taxon>
        <taxon>Actinopterygii</taxon>
        <taxon>Neopterygii</taxon>
        <taxon>Teleostei</taxon>
        <taxon>Neoteleostei</taxon>
        <taxon>Acanthomorphata</taxon>
        <taxon>Ovalentaria</taxon>
        <taxon>Atherinomorphae</taxon>
        <taxon>Cyprinodontiformes</taxon>
        <taxon>Goodeidae</taxon>
        <taxon>Crenichthys</taxon>
    </lineage>
</organism>
<name>A0AAV9QP09_9TELE</name>
<dbReference type="InterPro" id="IPR001881">
    <property type="entry name" value="EGF-like_Ca-bd_dom"/>
</dbReference>
<dbReference type="AlphaFoldDB" id="A0AAV9QP09"/>
<feature type="signal peptide" evidence="18">
    <location>
        <begin position="1"/>
        <end position="21"/>
    </location>
</feature>
<feature type="domain" description="EGF-like" evidence="19">
    <location>
        <begin position="394"/>
        <end position="430"/>
    </location>
</feature>
<evidence type="ECO:0000256" key="8">
    <source>
        <dbReference type="ARBA" id="ARBA00022837"/>
    </source>
</evidence>